<keyword evidence="2 7" id="KW-0813">Transport</keyword>
<feature type="transmembrane region" description="Helical" evidence="7">
    <location>
        <begin position="173"/>
        <end position="192"/>
    </location>
</feature>
<comment type="subcellular location">
    <subcellularLocation>
        <location evidence="1 7">Cell membrane</location>
        <topology evidence="1 7">Multi-pass membrane protein</topology>
    </subcellularLocation>
</comment>
<feature type="transmembrane region" description="Helical" evidence="7">
    <location>
        <begin position="273"/>
        <end position="299"/>
    </location>
</feature>
<protein>
    <submittedName>
        <fullName evidence="9">ABC transporter permease</fullName>
    </submittedName>
</protein>
<dbReference type="EMBL" id="JACOPR010000002">
    <property type="protein sequence ID" value="MBC5729873.1"/>
    <property type="molecule type" value="Genomic_DNA"/>
</dbReference>
<keyword evidence="10" id="KW-1185">Reference proteome</keyword>
<dbReference type="Proteomes" id="UP000660021">
    <property type="component" value="Unassembled WGS sequence"/>
</dbReference>
<comment type="similarity">
    <text evidence="7">Belongs to the binding-protein-dependent transport system permease family.</text>
</comment>
<dbReference type="InterPro" id="IPR035906">
    <property type="entry name" value="MetI-like_sf"/>
</dbReference>
<gene>
    <name evidence="9" type="ORF">H8S34_03375</name>
</gene>
<feature type="domain" description="ABC transmembrane type-1" evidence="8">
    <location>
        <begin position="95"/>
        <end position="296"/>
    </location>
</feature>
<dbReference type="Pfam" id="PF19300">
    <property type="entry name" value="BPD_transp_1_N"/>
    <property type="match status" value="1"/>
</dbReference>
<dbReference type="PROSITE" id="PS50928">
    <property type="entry name" value="ABC_TM1"/>
    <property type="match status" value="1"/>
</dbReference>
<comment type="caution">
    <text evidence="9">The sequence shown here is derived from an EMBL/GenBank/DDBJ whole genome shotgun (WGS) entry which is preliminary data.</text>
</comment>
<dbReference type="Pfam" id="PF00528">
    <property type="entry name" value="BPD_transp_1"/>
    <property type="match status" value="1"/>
</dbReference>
<dbReference type="Gene3D" id="1.10.3720.10">
    <property type="entry name" value="MetI-like"/>
    <property type="match status" value="1"/>
</dbReference>
<dbReference type="SUPFAM" id="SSF161098">
    <property type="entry name" value="MetI-like"/>
    <property type="match status" value="1"/>
</dbReference>
<evidence type="ECO:0000256" key="5">
    <source>
        <dbReference type="ARBA" id="ARBA00022989"/>
    </source>
</evidence>
<evidence type="ECO:0000259" key="8">
    <source>
        <dbReference type="PROSITE" id="PS50928"/>
    </source>
</evidence>
<evidence type="ECO:0000313" key="10">
    <source>
        <dbReference type="Proteomes" id="UP000660021"/>
    </source>
</evidence>
<keyword evidence="5 7" id="KW-1133">Transmembrane helix</keyword>
<dbReference type="RefSeq" id="WP_186963038.1">
    <property type="nucleotide sequence ID" value="NZ_JACOPR010000002.1"/>
</dbReference>
<reference evidence="9 10" key="1">
    <citation type="submission" date="2020-08" db="EMBL/GenBank/DDBJ databases">
        <title>Genome public.</title>
        <authorList>
            <person name="Liu C."/>
            <person name="Sun Q."/>
        </authorList>
    </citation>
    <scope>NUCLEOTIDE SEQUENCE [LARGE SCALE GENOMIC DNA]</scope>
    <source>
        <strain evidence="9 10">New-38</strain>
    </source>
</reference>
<accession>A0ABR7HQU7</accession>
<dbReference type="PANTHER" id="PTHR43163">
    <property type="entry name" value="DIPEPTIDE TRANSPORT SYSTEM PERMEASE PROTEIN DPPB-RELATED"/>
    <property type="match status" value="1"/>
</dbReference>
<keyword evidence="6 7" id="KW-0472">Membrane</keyword>
<feature type="transmembrane region" description="Helical" evidence="7">
    <location>
        <begin position="134"/>
        <end position="153"/>
    </location>
</feature>
<evidence type="ECO:0000256" key="2">
    <source>
        <dbReference type="ARBA" id="ARBA00022448"/>
    </source>
</evidence>
<evidence type="ECO:0000256" key="6">
    <source>
        <dbReference type="ARBA" id="ARBA00023136"/>
    </source>
</evidence>
<feature type="transmembrane region" description="Helical" evidence="7">
    <location>
        <begin position="101"/>
        <end position="122"/>
    </location>
</feature>
<evidence type="ECO:0000256" key="1">
    <source>
        <dbReference type="ARBA" id="ARBA00004651"/>
    </source>
</evidence>
<proteinExistence type="inferred from homology"/>
<keyword evidence="4 7" id="KW-0812">Transmembrane</keyword>
<organism evidence="9 10">
    <name type="scientific">Pseudoflavonifractor hominis</name>
    <dbReference type="NCBI Taxonomy" id="2763059"/>
    <lineage>
        <taxon>Bacteria</taxon>
        <taxon>Bacillati</taxon>
        <taxon>Bacillota</taxon>
        <taxon>Clostridia</taxon>
        <taxon>Eubacteriales</taxon>
        <taxon>Oscillospiraceae</taxon>
        <taxon>Pseudoflavonifractor</taxon>
    </lineage>
</organism>
<name>A0ABR7HQU7_9FIRM</name>
<dbReference type="PANTHER" id="PTHR43163:SF6">
    <property type="entry name" value="DIPEPTIDE TRANSPORT SYSTEM PERMEASE PROTEIN DPPB-RELATED"/>
    <property type="match status" value="1"/>
</dbReference>
<dbReference type="InterPro" id="IPR000515">
    <property type="entry name" value="MetI-like"/>
</dbReference>
<evidence type="ECO:0000313" key="9">
    <source>
        <dbReference type="EMBL" id="MBC5729873.1"/>
    </source>
</evidence>
<dbReference type="CDD" id="cd06261">
    <property type="entry name" value="TM_PBP2"/>
    <property type="match status" value="1"/>
</dbReference>
<sequence length="308" mass="33658">MLKYTIKRIISLIPVIIGATLIVYVILSMADGDPARIILGEDATPERVAELREEMGLNDPVLVQYGRYMLNLLHGDMGVSYRTGAPVVTEIAARLPNTIRLALVASVVSIVLAIPLGIIAAIKQNSIFDGICMVVSLIGVSMPSFWLGLLLILLFSLRLEWLPSFGADQWKCIILPSFALAVASMASVARTMRSSMLEVIRQDYIRTARSKGLSEGTVIRRHALRNAMIPTMTSIGLQTGILLSGSVLVETVFSWPGIGRLMITSIQQRDIPTVVGCIIIFAICFSIVNLIVDLLYGLVDPRMKSQYA</sequence>
<evidence type="ECO:0000256" key="3">
    <source>
        <dbReference type="ARBA" id="ARBA00022475"/>
    </source>
</evidence>
<dbReference type="InterPro" id="IPR045621">
    <property type="entry name" value="BPD_transp_1_N"/>
</dbReference>
<evidence type="ECO:0000256" key="4">
    <source>
        <dbReference type="ARBA" id="ARBA00022692"/>
    </source>
</evidence>
<evidence type="ECO:0000256" key="7">
    <source>
        <dbReference type="RuleBase" id="RU363032"/>
    </source>
</evidence>
<feature type="transmembrane region" description="Helical" evidence="7">
    <location>
        <begin position="12"/>
        <end position="30"/>
    </location>
</feature>
<keyword evidence="3" id="KW-1003">Cell membrane</keyword>